<protein>
    <submittedName>
        <fullName evidence="1">Uncharacterized protein</fullName>
    </submittedName>
</protein>
<dbReference type="EMBL" id="CAJPDQ010000001">
    <property type="protein sequence ID" value="CAF9903493.1"/>
    <property type="molecule type" value="Genomic_DNA"/>
</dbReference>
<evidence type="ECO:0000313" key="2">
    <source>
        <dbReference type="Proteomes" id="UP000664169"/>
    </source>
</evidence>
<reference evidence="1" key="1">
    <citation type="submission" date="2021-03" db="EMBL/GenBank/DDBJ databases">
        <authorList>
            <person name="Tagirdzhanova G."/>
        </authorList>
    </citation>
    <scope>NUCLEOTIDE SEQUENCE</scope>
</reference>
<dbReference type="AlphaFoldDB" id="A0A8H3EF38"/>
<proteinExistence type="predicted"/>
<dbReference type="Proteomes" id="UP000664169">
    <property type="component" value="Unassembled WGS sequence"/>
</dbReference>
<name>A0A8H3EF38_9LECA</name>
<dbReference type="OrthoDB" id="4500473at2759"/>
<sequence length="296" mass="33071">MAFIPTYFLVPNLNFKANTGPIALGNIIADPFRPNRYLTAVSQDELTSRYPHVEESVEEKPTISRDKENSTTVSIWAQFLQSVKVGPSGQHDTKMSMDFSMDSLTTRYFDRDPEADEIAARLSEPRVRRAMKADGLRPSEPIYMVTGLKIARGLVAKSTRSKGNSGGAELGGSVPTPAGDVGLGTNFNVMKNQNFTYETTIPEDIVFAYQLLQIRLKGWRNKNLTFDEFSHKAAFFSHQEDVMDDDDASKEEDENLEVLIEAISEADLKSIDEDEIAQRDVIGSEGDRVRIVMFSD</sequence>
<gene>
    <name evidence="1" type="ORF">GOMPHAMPRED_000309</name>
</gene>
<keyword evidence="2" id="KW-1185">Reference proteome</keyword>
<organism evidence="1 2">
    <name type="scientific">Gomphillus americanus</name>
    <dbReference type="NCBI Taxonomy" id="1940652"/>
    <lineage>
        <taxon>Eukaryota</taxon>
        <taxon>Fungi</taxon>
        <taxon>Dikarya</taxon>
        <taxon>Ascomycota</taxon>
        <taxon>Pezizomycotina</taxon>
        <taxon>Lecanoromycetes</taxon>
        <taxon>OSLEUM clade</taxon>
        <taxon>Ostropomycetidae</taxon>
        <taxon>Ostropales</taxon>
        <taxon>Graphidaceae</taxon>
        <taxon>Gomphilloideae</taxon>
        <taxon>Gomphillus</taxon>
    </lineage>
</organism>
<accession>A0A8H3EF38</accession>
<evidence type="ECO:0000313" key="1">
    <source>
        <dbReference type="EMBL" id="CAF9903493.1"/>
    </source>
</evidence>
<comment type="caution">
    <text evidence="1">The sequence shown here is derived from an EMBL/GenBank/DDBJ whole genome shotgun (WGS) entry which is preliminary data.</text>
</comment>